<comment type="caution">
    <text evidence="1">The sequence shown here is derived from an EMBL/GenBank/DDBJ whole genome shotgun (WGS) entry which is preliminary data.</text>
</comment>
<accession>A0AA35WRV9</accession>
<evidence type="ECO:0000313" key="2">
    <source>
        <dbReference type="Proteomes" id="UP001174909"/>
    </source>
</evidence>
<keyword evidence="2" id="KW-1185">Reference proteome</keyword>
<dbReference type="InterPro" id="IPR019531">
    <property type="entry name" value="Pmp4"/>
</dbReference>
<gene>
    <name evidence="1" type="ORF">GBAR_LOCUS14051</name>
</gene>
<dbReference type="Pfam" id="PF02466">
    <property type="entry name" value="Tim17"/>
    <property type="match status" value="1"/>
</dbReference>
<dbReference type="GO" id="GO:0005778">
    <property type="term" value="C:peroxisomal membrane"/>
    <property type="evidence" value="ECO:0007669"/>
    <property type="project" value="TreeGrafter"/>
</dbReference>
<sequence>MAQAVLQNPKYKWLFEVVKGFRNGLVYGVKIRLPHSLVMTFLFHEGSLQEKLHFILNATFQHARNLAILTALYKALTLALQRIAGRAVPGLPAITGAVCGYLVFGTETKINMQINLYLLSRVTMALVRLARQQGWLPSPSSLSASLSPFPLFAALMWGLVMWLYENHLPLLQPSLQVLSCPDHLGEEKGLVTIERFLGCADSSLSTACAERPVFVHGHGYHSGVSK</sequence>
<dbReference type="PANTHER" id="PTHR15460:SF3">
    <property type="entry name" value="PEROXISOMAL MEMBRANE PROTEIN 4"/>
    <property type="match status" value="1"/>
</dbReference>
<dbReference type="PANTHER" id="PTHR15460">
    <property type="entry name" value="PEROXISOMAL MEMBRANE PROTEIN 4"/>
    <property type="match status" value="1"/>
</dbReference>
<name>A0AA35WRV9_GEOBA</name>
<dbReference type="Proteomes" id="UP001174909">
    <property type="component" value="Unassembled WGS sequence"/>
</dbReference>
<dbReference type="EMBL" id="CASHTH010002055">
    <property type="protein sequence ID" value="CAI8024162.1"/>
    <property type="molecule type" value="Genomic_DNA"/>
</dbReference>
<organism evidence="1 2">
    <name type="scientific">Geodia barretti</name>
    <name type="common">Barrett's horny sponge</name>
    <dbReference type="NCBI Taxonomy" id="519541"/>
    <lineage>
        <taxon>Eukaryota</taxon>
        <taxon>Metazoa</taxon>
        <taxon>Porifera</taxon>
        <taxon>Demospongiae</taxon>
        <taxon>Heteroscleromorpha</taxon>
        <taxon>Tetractinellida</taxon>
        <taxon>Astrophorina</taxon>
        <taxon>Geodiidae</taxon>
        <taxon>Geodia</taxon>
    </lineage>
</organism>
<proteinExistence type="predicted"/>
<evidence type="ECO:0000313" key="1">
    <source>
        <dbReference type="EMBL" id="CAI8024162.1"/>
    </source>
</evidence>
<reference evidence="1" key="1">
    <citation type="submission" date="2023-03" db="EMBL/GenBank/DDBJ databases">
        <authorList>
            <person name="Steffen K."/>
            <person name="Cardenas P."/>
        </authorList>
    </citation>
    <scope>NUCLEOTIDE SEQUENCE</scope>
</reference>
<dbReference type="AlphaFoldDB" id="A0AA35WRV9"/>
<protein>
    <submittedName>
        <fullName evidence="1">Peroxisomal membrane protein 4</fullName>
    </submittedName>
</protein>